<name>A0AAV5MU14_9ROSI</name>
<dbReference type="Proteomes" id="UP001054252">
    <property type="component" value="Unassembled WGS sequence"/>
</dbReference>
<comment type="caution">
    <text evidence="1">The sequence shown here is derived from an EMBL/GenBank/DDBJ whole genome shotgun (WGS) entry which is preliminary data.</text>
</comment>
<evidence type="ECO:0000313" key="1">
    <source>
        <dbReference type="EMBL" id="GKV53079.1"/>
    </source>
</evidence>
<accession>A0AAV5MU14</accession>
<keyword evidence="2" id="KW-1185">Reference proteome</keyword>
<organism evidence="1 2">
    <name type="scientific">Rubroshorea leprosula</name>
    <dbReference type="NCBI Taxonomy" id="152421"/>
    <lineage>
        <taxon>Eukaryota</taxon>
        <taxon>Viridiplantae</taxon>
        <taxon>Streptophyta</taxon>
        <taxon>Embryophyta</taxon>
        <taxon>Tracheophyta</taxon>
        <taxon>Spermatophyta</taxon>
        <taxon>Magnoliopsida</taxon>
        <taxon>eudicotyledons</taxon>
        <taxon>Gunneridae</taxon>
        <taxon>Pentapetalae</taxon>
        <taxon>rosids</taxon>
        <taxon>malvids</taxon>
        <taxon>Malvales</taxon>
        <taxon>Dipterocarpaceae</taxon>
        <taxon>Rubroshorea</taxon>
    </lineage>
</organism>
<gene>
    <name evidence="1" type="ORF">SLEP1_g59625</name>
</gene>
<protein>
    <submittedName>
        <fullName evidence="1">Uncharacterized protein</fullName>
    </submittedName>
</protein>
<proteinExistence type="predicted"/>
<reference evidence="1 2" key="1">
    <citation type="journal article" date="2021" name="Commun. Biol.">
        <title>The genome of Shorea leprosula (Dipterocarpaceae) highlights the ecological relevance of drought in aseasonal tropical rainforests.</title>
        <authorList>
            <person name="Ng K.K.S."/>
            <person name="Kobayashi M.J."/>
            <person name="Fawcett J.A."/>
            <person name="Hatakeyama M."/>
            <person name="Paape T."/>
            <person name="Ng C.H."/>
            <person name="Ang C.C."/>
            <person name="Tnah L.H."/>
            <person name="Lee C.T."/>
            <person name="Nishiyama T."/>
            <person name="Sese J."/>
            <person name="O'Brien M.J."/>
            <person name="Copetti D."/>
            <person name="Mohd Noor M.I."/>
            <person name="Ong R.C."/>
            <person name="Putra M."/>
            <person name="Sireger I.Z."/>
            <person name="Indrioko S."/>
            <person name="Kosugi Y."/>
            <person name="Izuno A."/>
            <person name="Isagi Y."/>
            <person name="Lee S.L."/>
            <person name="Shimizu K.K."/>
        </authorList>
    </citation>
    <scope>NUCLEOTIDE SEQUENCE [LARGE SCALE GENOMIC DNA]</scope>
    <source>
        <strain evidence="1">214</strain>
    </source>
</reference>
<sequence length="15" mass="1813">MVLFDILFKAKFCHT</sequence>
<feature type="non-terminal residue" evidence="1">
    <location>
        <position position="15"/>
    </location>
</feature>
<dbReference type="EMBL" id="BPVZ01001056">
    <property type="protein sequence ID" value="GKV53079.1"/>
    <property type="molecule type" value="Genomic_DNA"/>
</dbReference>
<evidence type="ECO:0000313" key="2">
    <source>
        <dbReference type="Proteomes" id="UP001054252"/>
    </source>
</evidence>